<feature type="transmembrane region" description="Helical" evidence="1">
    <location>
        <begin position="140"/>
        <end position="157"/>
    </location>
</feature>
<feature type="transmembrane region" description="Helical" evidence="1">
    <location>
        <begin position="334"/>
        <end position="352"/>
    </location>
</feature>
<accession>A0ABP9SMX2</accession>
<dbReference type="InterPro" id="IPR010640">
    <property type="entry name" value="Low_temperature_requirement_A"/>
</dbReference>
<protein>
    <submittedName>
        <fullName evidence="2">Low temperature requirement protein A</fullName>
    </submittedName>
</protein>
<keyword evidence="1" id="KW-0472">Membrane</keyword>
<keyword evidence="1" id="KW-1133">Transmembrane helix</keyword>
<feature type="transmembrane region" description="Helical" evidence="1">
    <location>
        <begin position="234"/>
        <end position="252"/>
    </location>
</feature>
<dbReference type="PANTHER" id="PTHR36840">
    <property type="entry name" value="BLL5714 PROTEIN"/>
    <property type="match status" value="1"/>
</dbReference>
<dbReference type="EMBL" id="BAABJQ010000037">
    <property type="protein sequence ID" value="GAA5199350.1"/>
    <property type="molecule type" value="Genomic_DNA"/>
</dbReference>
<name>A0ABP9SMX2_9ACTN</name>
<sequence length="393" mass="42697">MTDQAPSIIRKRGEAARASLQELFFDLAIVAALAQMSRHLASNVTVTGVIGTVLPLLAVWWIWCVTAMMTDVFDPDRIPVQAALVLSMVGTVLMAAIMPGAVGPQALIFASVYVTIHNGRQVILLGALRGGAARQRAGRYLFWFAGAAPAWIIGGLVHGTARYVLWGLGLFIDYLGYAIRHPVPRYGRLPKNTYERRGIHLSERFQQIMIVGLGDLVLVPTLEVSRDQFSAPRVIAFLVTFVQTAILWQIYVSRAGAVIPMLNEHRPARLVRWALYTHLLMIAGIVTMAAAAEMIIRAPAGPAPGPSVMVFFAGPLLFLIGRAAFEFEVFKRVSWSRVAFMLVLVALAPVMVGGSPVLVQATATAVLLCVAISDAVRTHLVNRGTTRALSRDP</sequence>
<proteinExistence type="predicted"/>
<dbReference type="Pfam" id="PF06772">
    <property type="entry name" value="LtrA"/>
    <property type="match status" value="1"/>
</dbReference>
<gene>
    <name evidence="2" type="ORF">GCM10023322_74800</name>
</gene>
<feature type="transmembrane region" description="Helical" evidence="1">
    <location>
        <begin position="273"/>
        <end position="296"/>
    </location>
</feature>
<evidence type="ECO:0000313" key="3">
    <source>
        <dbReference type="Proteomes" id="UP001501570"/>
    </source>
</evidence>
<dbReference type="PANTHER" id="PTHR36840:SF1">
    <property type="entry name" value="BLL5714 PROTEIN"/>
    <property type="match status" value="1"/>
</dbReference>
<reference evidence="3" key="1">
    <citation type="journal article" date="2019" name="Int. J. Syst. Evol. Microbiol.">
        <title>The Global Catalogue of Microorganisms (GCM) 10K type strain sequencing project: providing services to taxonomists for standard genome sequencing and annotation.</title>
        <authorList>
            <consortium name="The Broad Institute Genomics Platform"/>
            <consortium name="The Broad Institute Genome Sequencing Center for Infectious Disease"/>
            <person name="Wu L."/>
            <person name="Ma J."/>
        </authorList>
    </citation>
    <scope>NUCLEOTIDE SEQUENCE [LARGE SCALE GENOMIC DNA]</scope>
    <source>
        <strain evidence="3">JCM 18304</strain>
    </source>
</reference>
<feature type="transmembrane region" description="Helical" evidence="1">
    <location>
        <begin position="308"/>
        <end position="325"/>
    </location>
</feature>
<dbReference type="Proteomes" id="UP001501570">
    <property type="component" value="Unassembled WGS sequence"/>
</dbReference>
<feature type="transmembrane region" description="Helical" evidence="1">
    <location>
        <begin position="82"/>
        <end position="102"/>
    </location>
</feature>
<evidence type="ECO:0000313" key="2">
    <source>
        <dbReference type="EMBL" id="GAA5199350.1"/>
    </source>
</evidence>
<evidence type="ECO:0000256" key="1">
    <source>
        <dbReference type="SAM" id="Phobius"/>
    </source>
</evidence>
<feature type="transmembrane region" description="Helical" evidence="1">
    <location>
        <begin position="49"/>
        <end position="70"/>
    </location>
</feature>
<dbReference type="RefSeq" id="WP_345637949.1">
    <property type="nucleotide sequence ID" value="NZ_BAABJQ010000037.1"/>
</dbReference>
<comment type="caution">
    <text evidence="2">The sequence shown here is derived from an EMBL/GenBank/DDBJ whole genome shotgun (WGS) entry which is preliminary data.</text>
</comment>
<keyword evidence="1" id="KW-0812">Transmembrane</keyword>
<keyword evidence="3" id="KW-1185">Reference proteome</keyword>
<organism evidence="2 3">
    <name type="scientific">Rugosimonospora acidiphila</name>
    <dbReference type="NCBI Taxonomy" id="556531"/>
    <lineage>
        <taxon>Bacteria</taxon>
        <taxon>Bacillati</taxon>
        <taxon>Actinomycetota</taxon>
        <taxon>Actinomycetes</taxon>
        <taxon>Micromonosporales</taxon>
        <taxon>Micromonosporaceae</taxon>
        <taxon>Rugosimonospora</taxon>
    </lineage>
</organism>